<dbReference type="InterPro" id="IPR036259">
    <property type="entry name" value="MFS_trans_sf"/>
</dbReference>
<keyword evidence="6 7" id="KW-0472">Membrane</keyword>
<dbReference type="InterPro" id="IPR005828">
    <property type="entry name" value="MFS_sugar_transport-like"/>
</dbReference>
<dbReference type="GO" id="GO:0016020">
    <property type="term" value="C:membrane"/>
    <property type="evidence" value="ECO:0007669"/>
    <property type="project" value="UniProtKB-SubCell"/>
</dbReference>
<feature type="transmembrane region" description="Helical" evidence="7">
    <location>
        <begin position="479"/>
        <end position="500"/>
    </location>
</feature>
<evidence type="ECO:0000256" key="3">
    <source>
        <dbReference type="ARBA" id="ARBA00022448"/>
    </source>
</evidence>
<evidence type="ECO:0000313" key="9">
    <source>
        <dbReference type="EMBL" id="GFY55959.1"/>
    </source>
</evidence>
<dbReference type="OrthoDB" id="6419674at2759"/>
<feature type="transmembrane region" description="Helical" evidence="7">
    <location>
        <begin position="304"/>
        <end position="327"/>
    </location>
</feature>
<evidence type="ECO:0000256" key="6">
    <source>
        <dbReference type="ARBA" id="ARBA00023136"/>
    </source>
</evidence>
<dbReference type="EMBL" id="BMAV01010682">
    <property type="protein sequence ID" value="GFY55959.1"/>
    <property type="molecule type" value="Genomic_DNA"/>
</dbReference>
<feature type="transmembrane region" description="Helical" evidence="7">
    <location>
        <begin position="137"/>
        <end position="158"/>
    </location>
</feature>
<proteinExistence type="inferred from homology"/>
<feature type="transmembrane region" description="Helical" evidence="7">
    <location>
        <begin position="105"/>
        <end position="125"/>
    </location>
</feature>
<evidence type="ECO:0000256" key="2">
    <source>
        <dbReference type="ARBA" id="ARBA00008335"/>
    </source>
</evidence>
<comment type="caution">
    <text evidence="9">The sequence shown here is derived from an EMBL/GenBank/DDBJ whole genome shotgun (WGS) entry which is preliminary data.</text>
</comment>
<sequence>MPEDIRDKFTFARKSTDHRGYFRKMTVEEDVITPTPNENKSSILIISEAFTTEDAINRVGFGKFQAKLIILSGFVWMAKSFHTVLENYINSLTTCDWSLLRWHAAFMVTLTTVCTVFGCILYGIVSDIYGRRTALTSSLIFAFVFSAVSVGLPGYIWFLVFRAIAAFSTGGFAQALTLCCEYIPGNKRGRVFFILSCFWAVGVVAMLGILYATTRPYEYHWRLFAAVGTIPAFIAMVMMRFFPESLHFLVVSNEYDSAKNIAAELARSNCKALPRGQLHPVRNDFKRGNICHLLSAVHARSTLLFWYMGLTTAIAFFSLDAMSPYYLGDVVDNKAINSTASNFMGDLFKPVRCMQNVTGDEFVKILWTNALDFPGFIVYMLLVDVIDRKKLLCASYLLTCLFIGLLFLKTEDTLMLASFIFCARTLLLGQIDMLLLMTSETFPTTVRGTAVGVQMSTFYLGFFLTPYISAGFLNLELEFLAGFCCVIAFIAAIASALLTWETRGLELAMTDVFKF</sequence>
<evidence type="ECO:0000256" key="5">
    <source>
        <dbReference type="ARBA" id="ARBA00022989"/>
    </source>
</evidence>
<keyword evidence="10" id="KW-1185">Reference proteome</keyword>
<dbReference type="Pfam" id="PF00083">
    <property type="entry name" value="Sugar_tr"/>
    <property type="match status" value="1"/>
</dbReference>
<reference evidence="9" key="1">
    <citation type="submission" date="2020-08" db="EMBL/GenBank/DDBJ databases">
        <title>Multicomponent nature underlies the extraordinary mechanical properties of spider dragline silk.</title>
        <authorList>
            <person name="Kono N."/>
            <person name="Nakamura H."/>
            <person name="Mori M."/>
            <person name="Yoshida Y."/>
            <person name="Ohtoshi R."/>
            <person name="Malay A.D."/>
            <person name="Moran D.A.P."/>
            <person name="Tomita M."/>
            <person name="Numata K."/>
            <person name="Arakawa K."/>
        </authorList>
    </citation>
    <scope>NUCLEOTIDE SEQUENCE</scope>
</reference>
<organism evidence="9 10">
    <name type="scientific">Trichonephila inaurata madagascariensis</name>
    <dbReference type="NCBI Taxonomy" id="2747483"/>
    <lineage>
        <taxon>Eukaryota</taxon>
        <taxon>Metazoa</taxon>
        <taxon>Ecdysozoa</taxon>
        <taxon>Arthropoda</taxon>
        <taxon>Chelicerata</taxon>
        <taxon>Arachnida</taxon>
        <taxon>Araneae</taxon>
        <taxon>Araneomorphae</taxon>
        <taxon>Entelegynae</taxon>
        <taxon>Araneoidea</taxon>
        <taxon>Nephilidae</taxon>
        <taxon>Trichonephila</taxon>
        <taxon>Trichonephila inaurata</taxon>
    </lineage>
</organism>
<feature type="domain" description="Major facilitator superfamily (MFS) profile" evidence="8">
    <location>
        <begin position="68"/>
        <end position="503"/>
    </location>
</feature>
<keyword evidence="4 7" id="KW-0812">Transmembrane</keyword>
<gene>
    <name evidence="9" type="primary">svop</name>
    <name evidence="9" type="ORF">TNIN_130541</name>
</gene>
<protein>
    <submittedName>
        <fullName evidence="9">Synaptic vesicle 2-related protein</fullName>
    </submittedName>
</protein>
<dbReference type="SUPFAM" id="SSF103473">
    <property type="entry name" value="MFS general substrate transporter"/>
    <property type="match status" value="1"/>
</dbReference>
<comment type="similarity">
    <text evidence="2">Belongs to the major facilitator superfamily.</text>
</comment>
<dbReference type="Gene3D" id="1.20.1250.20">
    <property type="entry name" value="MFS general substrate transporter like domains"/>
    <property type="match status" value="1"/>
</dbReference>
<evidence type="ECO:0000259" key="8">
    <source>
        <dbReference type="PROSITE" id="PS50850"/>
    </source>
</evidence>
<dbReference type="PANTHER" id="PTHR23511">
    <property type="entry name" value="SYNAPTIC VESICLE GLYCOPROTEIN 2"/>
    <property type="match status" value="1"/>
</dbReference>
<feature type="transmembrane region" description="Helical" evidence="7">
    <location>
        <begin position="219"/>
        <end position="239"/>
    </location>
</feature>
<feature type="transmembrane region" description="Helical" evidence="7">
    <location>
        <begin position="449"/>
        <end position="473"/>
    </location>
</feature>
<accession>A0A8X6XMF8</accession>
<dbReference type="AlphaFoldDB" id="A0A8X6XMF8"/>
<comment type="subcellular location">
    <subcellularLocation>
        <location evidence="1">Membrane</location>
        <topology evidence="1">Multi-pass membrane protein</topology>
    </subcellularLocation>
</comment>
<evidence type="ECO:0000256" key="1">
    <source>
        <dbReference type="ARBA" id="ARBA00004141"/>
    </source>
</evidence>
<feature type="transmembrane region" description="Helical" evidence="7">
    <location>
        <begin position="68"/>
        <end position="85"/>
    </location>
</feature>
<evidence type="ECO:0000256" key="4">
    <source>
        <dbReference type="ARBA" id="ARBA00022692"/>
    </source>
</evidence>
<feature type="transmembrane region" description="Helical" evidence="7">
    <location>
        <begin position="191"/>
        <end position="213"/>
    </location>
</feature>
<feature type="transmembrane region" description="Helical" evidence="7">
    <location>
        <begin position="414"/>
        <end position="437"/>
    </location>
</feature>
<evidence type="ECO:0000256" key="7">
    <source>
        <dbReference type="SAM" id="Phobius"/>
    </source>
</evidence>
<feature type="transmembrane region" description="Helical" evidence="7">
    <location>
        <begin position="365"/>
        <end position="383"/>
    </location>
</feature>
<dbReference type="PANTHER" id="PTHR23511:SF5">
    <property type="entry name" value="MAJOR FACILITATOR-TYPE TRANSPORTER HXNZ-RELATED"/>
    <property type="match status" value="1"/>
</dbReference>
<keyword evidence="5 7" id="KW-1133">Transmembrane helix</keyword>
<evidence type="ECO:0000313" key="10">
    <source>
        <dbReference type="Proteomes" id="UP000886998"/>
    </source>
</evidence>
<name>A0A8X6XMF8_9ARAC</name>
<dbReference type="PROSITE" id="PS50850">
    <property type="entry name" value="MFS"/>
    <property type="match status" value="1"/>
</dbReference>
<keyword evidence="3" id="KW-0813">Transport</keyword>
<dbReference type="Proteomes" id="UP000886998">
    <property type="component" value="Unassembled WGS sequence"/>
</dbReference>
<dbReference type="GO" id="GO:0022857">
    <property type="term" value="F:transmembrane transporter activity"/>
    <property type="evidence" value="ECO:0007669"/>
    <property type="project" value="InterPro"/>
</dbReference>
<dbReference type="InterPro" id="IPR020846">
    <property type="entry name" value="MFS_dom"/>
</dbReference>
<feature type="transmembrane region" description="Helical" evidence="7">
    <location>
        <begin position="390"/>
        <end position="408"/>
    </location>
</feature>